<evidence type="ECO:0000256" key="4">
    <source>
        <dbReference type="ARBA" id="ARBA00018198"/>
    </source>
</evidence>
<evidence type="ECO:0000259" key="12">
    <source>
        <dbReference type="PROSITE" id="PS50991"/>
    </source>
</evidence>
<organism evidence="13 14">
    <name type="scientific">Selenihalanaerobacter shriftii</name>
    <dbReference type="NCBI Taxonomy" id="142842"/>
    <lineage>
        <taxon>Bacteria</taxon>
        <taxon>Bacillati</taxon>
        <taxon>Bacillota</taxon>
        <taxon>Clostridia</taxon>
        <taxon>Halanaerobiales</taxon>
        <taxon>Halobacteroidaceae</taxon>
        <taxon>Selenihalanaerobacter</taxon>
    </lineage>
</organism>
<keyword evidence="11" id="KW-0963">Cytoplasm</keyword>
<dbReference type="InterPro" id="IPR005671">
    <property type="entry name" value="LeuA_bact_synth"/>
</dbReference>
<dbReference type="EMBL" id="FUWM01000004">
    <property type="protein sequence ID" value="SJZ34606.1"/>
    <property type="molecule type" value="Genomic_DNA"/>
</dbReference>
<dbReference type="InterPro" id="IPR013709">
    <property type="entry name" value="2-isopropylmalate_synth_dimer"/>
</dbReference>
<protein>
    <recommendedName>
        <fullName evidence="4 11">2-isopropylmalate synthase</fullName>
        <ecNumber evidence="3 11">2.3.3.13</ecNumber>
    </recommendedName>
    <alternativeName>
        <fullName evidence="11">Alpha-IPM synthase</fullName>
    </alternativeName>
    <alternativeName>
        <fullName evidence="11">Alpha-isopropylmalate synthase</fullName>
    </alternativeName>
</protein>
<dbReference type="PROSITE" id="PS00816">
    <property type="entry name" value="AIPM_HOMOCIT_SYNTH_2"/>
    <property type="match status" value="1"/>
</dbReference>
<dbReference type="EC" id="2.3.3.13" evidence="3 11"/>
<comment type="cofactor">
    <cofactor evidence="11">
        <name>Mn(2+)</name>
        <dbReference type="ChEBI" id="CHEBI:29035"/>
    </cofactor>
</comment>
<keyword evidence="10 11" id="KW-0100">Branched-chain amino acid biosynthesis</keyword>
<dbReference type="Proteomes" id="UP000190625">
    <property type="component" value="Unassembled WGS sequence"/>
</dbReference>
<dbReference type="NCBIfam" id="NF002085">
    <property type="entry name" value="PRK00915.1-2"/>
    <property type="match status" value="1"/>
</dbReference>
<feature type="domain" description="Pyruvate carboxyltransferase" evidence="12">
    <location>
        <begin position="4"/>
        <end position="266"/>
    </location>
</feature>
<dbReference type="InterPro" id="IPR002034">
    <property type="entry name" value="AIPM/Hcit_synth_CS"/>
</dbReference>
<dbReference type="GO" id="GO:0003985">
    <property type="term" value="F:acetyl-CoA C-acetyltransferase activity"/>
    <property type="evidence" value="ECO:0007669"/>
    <property type="project" value="UniProtKB-UniRule"/>
</dbReference>
<evidence type="ECO:0000256" key="11">
    <source>
        <dbReference type="HAMAP-Rule" id="MF_01025"/>
    </source>
</evidence>
<dbReference type="SMART" id="SM00917">
    <property type="entry name" value="LeuA_dimer"/>
    <property type="match status" value="1"/>
</dbReference>
<dbReference type="PROSITE" id="PS00815">
    <property type="entry name" value="AIPM_HOMOCIT_SYNTH_1"/>
    <property type="match status" value="1"/>
</dbReference>
<dbReference type="HAMAP" id="MF_01025">
    <property type="entry name" value="LeuA_type1"/>
    <property type="match status" value="1"/>
</dbReference>
<name>A0A1T4JWM3_9FIRM</name>
<comment type="catalytic activity">
    <reaction evidence="11">
        <text>3-methyl-2-oxobutanoate + acetyl-CoA + H2O = (2S)-2-isopropylmalate + CoA + H(+)</text>
        <dbReference type="Rhea" id="RHEA:21524"/>
        <dbReference type="ChEBI" id="CHEBI:1178"/>
        <dbReference type="ChEBI" id="CHEBI:11851"/>
        <dbReference type="ChEBI" id="CHEBI:15377"/>
        <dbReference type="ChEBI" id="CHEBI:15378"/>
        <dbReference type="ChEBI" id="CHEBI:57287"/>
        <dbReference type="ChEBI" id="CHEBI:57288"/>
        <dbReference type="EC" id="2.3.3.13"/>
    </reaction>
</comment>
<feature type="binding site" evidence="11">
    <location>
        <position position="201"/>
    </location>
    <ligand>
        <name>Mn(2+)</name>
        <dbReference type="ChEBI" id="CHEBI:29035"/>
    </ligand>
</feature>
<dbReference type="Gene3D" id="3.20.20.70">
    <property type="entry name" value="Aldolase class I"/>
    <property type="match status" value="1"/>
</dbReference>
<keyword evidence="9 11" id="KW-0464">Manganese</keyword>
<evidence type="ECO:0000256" key="10">
    <source>
        <dbReference type="ARBA" id="ARBA00023304"/>
    </source>
</evidence>
<dbReference type="InterPro" id="IPR054691">
    <property type="entry name" value="LeuA/HCS_post-cat"/>
</dbReference>
<dbReference type="Pfam" id="PF00682">
    <property type="entry name" value="HMGL-like"/>
    <property type="match status" value="1"/>
</dbReference>
<evidence type="ECO:0000256" key="1">
    <source>
        <dbReference type="ARBA" id="ARBA00004689"/>
    </source>
</evidence>
<evidence type="ECO:0000256" key="8">
    <source>
        <dbReference type="ARBA" id="ARBA00022723"/>
    </source>
</evidence>
<dbReference type="InterPro" id="IPR000891">
    <property type="entry name" value="PYR_CT"/>
</dbReference>
<proteinExistence type="inferred from homology"/>
<keyword evidence="6 11" id="KW-0028">Amino-acid biosynthesis</keyword>
<dbReference type="SUPFAM" id="SSF110921">
    <property type="entry name" value="2-isopropylmalate synthase LeuA, allosteric (dimerisation) domain"/>
    <property type="match status" value="1"/>
</dbReference>
<dbReference type="OrthoDB" id="9804858at2"/>
<keyword evidence="5 11" id="KW-0432">Leucine biosynthesis</keyword>
<comment type="subunit">
    <text evidence="11">Homodimer.</text>
</comment>
<dbReference type="NCBIfam" id="NF002088">
    <property type="entry name" value="PRK00915.1-5"/>
    <property type="match status" value="1"/>
</dbReference>
<dbReference type="SUPFAM" id="SSF51569">
    <property type="entry name" value="Aldolase"/>
    <property type="match status" value="1"/>
</dbReference>
<dbReference type="GO" id="GO:0003852">
    <property type="term" value="F:2-isopropylmalate synthase activity"/>
    <property type="evidence" value="ECO:0007669"/>
    <property type="project" value="UniProtKB-UniRule"/>
</dbReference>
<dbReference type="GO" id="GO:0030145">
    <property type="term" value="F:manganese ion binding"/>
    <property type="evidence" value="ECO:0007669"/>
    <property type="project" value="UniProtKB-UniRule"/>
</dbReference>
<comment type="similarity">
    <text evidence="2 11">Belongs to the alpha-IPM synthase/homocitrate synthase family. LeuA type 1 subfamily.</text>
</comment>
<dbReference type="Pfam" id="PF22617">
    <property type="entry name" value="HCS_D2"/>
    <property type="match status" value="1"/>
</dbReference>
<keyword evidence="14" id="KW-1185">Reference proteome</keyword>
<dbReference type="Gene3D" id="1.10.238.260">
    <property type="match status" value="1"/>
</dbReference>
<dbReference type="InterPro" id="IPR050073">
    <property type="entry name" value="2-IPM_HCS-like"/>
</dbReference>
<dbReference type="Pfam" id="PF08502">
    <property type="entry name" value="LeuA_dimer"/>
    <property type="match status" value="1"/>
</dbReference>
<dbReference type="PANTHER" id="PTHR10277:SF9">
    <property type="entry name" value="2-ISOPROPYLMALATE SYNTHASE 1, CHLOROPLASTIC-RELATED"/>
    <property type="match status" value="1"/>
</dbReference>
<dbReference type="PROSITE" id="PS50991">
    <property type="entry name" value="PYR_CT"/>
    <property type="match status" value="1"/>
</dbReference>
<evidence type="ECO:0000256" key="9">
    <source>
        <dbReference type="ARBA" id="ARBA00023211"/>
    </source>
</evidence>
<keyword evidence="8 11" id="KW-0479">Metal-binding</keyword>
<accession>A0A1T4JWM3</accession>
<dbReference type="CDD" id="cd07940">
    <property type="entry name" value="DRE_TIM_IPMS"/>
    <property type="match status" value="1"/>
</dbReference>
<dbReference type="NCBIfam" id="NF002086">
    <property type="entry name" value="PRK00915.1-3"/>
    <property type="match status" value="1"/>
</dbReference>
<evidence type="ECO:0000256" key="2">
    <source>
        <dbReference type="ARBA" id="ARBA00009396"/>
    </source>
</evidence>
<dbReference type="GO" id="GO:0005737">
    <property type="term" value="C:cytoplasm"/>
    <property type="evidence" value="ECO:0007669"/>
    <property type="project" value="UniProtKB-UniRule"/>
</dbReference>
<dbReference type="RefSeq" id="WP_078809003.1">
    <property type="nucleotide sequence ID" value="NZ_FUWM01000004.1"/>
</dbReference>
<feature type="region of interest" description="Regulatory domain" evidence="11">
    <location>
        <begin position="390"/>
        <end position="512"/>
    </location>
</feature>
<dbReference type="FunFam" id="1.10.238.260:FF:000001">
    <property type="entry name" value="2-isopropylmalate synthase"/>
    <property type="match status" value="1"/>
</dbReference>
<dbReference type="FunFam" id="3.20.20.70:FF:000010">
    <property type="entry name" value="2-isopropylmalate synthase"/>
    <property type="match status" value="1"/>
</dbReference>
<dbReference type="NCBIfam" id="TIGR00973">
    <property type="entry name" value="leuA_bact"/>
    <property type="match status" value="1"/>
</dbReference>
<feature type="binding site" evidence="11">
    <location>
        <position position="237"/>
    </location>
    <ligand>
        <name>Mn(2+)</name>
        <dbReference type="ChEBI" id="CHEBI:29035"/>
    </ligand>
</feature>
<evidence type="ECO:0000256" key="5">
    <source>
        <dbReference type="ARBA" id="ARBA00022430"/>
    </source>
</evidence>
<comment type="function">
    <text evidence="11">Catalyzes the condensation of the acetyl group of acetyl-CoA with 3-methyl-2-oxobutanoate (2-ketoisovalerate) to form 3-carboxy-3-hydroxy-4-methylpentanoate (2-isopropylmalate).</text>
</comment>
<evidence type="ECO:0000256" key="3">
    <source>
        <dbReference type="ARBA" id="ARBA00012973"/>
    </source>
</evidence>
<sequence length="512" mass="56488">MGKVKIFDTTLRDGEQSPGVSLNIEEKLEIAHQLAKLNVDVIEAGFPIASDGDFAAVRAIAKEVEGPVITGLARATKRDIDRAWEALKFSDKPRIHTFIATSDIHMEYKLKKTPEEVLESAVEAVEYAKGYVKDIEFSAEDAFRSDKDFLCKLFTAVIEAGATVINIPDTVGYATPQEFGKLIKYIRENVSNINEVTISVHCHNDLGMAVANSLAAVENGAEQVECAVNGIGERAGNTALEEVVMALNTRQDYYDELSDITLKEIYKTSKLVSSLTGMSVQPNKAIVGKNAFAHEAGIHQDGVIKERTTYEIMDAQIIGLSENKIVLGKHSGRHAFKERLTELGYKLEGENLNRTFKRFKELADKKKKITDRDLEALVEDEIHTIPQAYELIAIQVTNGNQVFPTATVRVKLNDDVITESAYCEGGPIDVIYRTIDRITGLDCNLESYAIDAITSGKDALGEVIVKLKYKDDLFIGRGVSIDVIEASAKAYMNAVNKILYENKELIESKGDA</sequence>
<comment type="pathway">
    <text evidence="1 11">Amino-acid biosynthesis; L-leucine biosynthesis; L-leucine from 3-methyl-2-oxobutanoate: step 1/4.</text>
</comment>
<keyword evidence="7 11" id="KW-0808">Transferase</keyword>
<evidence type="ECO:0000313" key="13">
    <source>
        <dbReference type="EMBL" id="SJZ34606.1"/>
    </source>
</evidence>
<dbReference type="STRING" id="142842.SAMN02745118_00483"/>
<dbReference type="AlphaFoldDB" id="A0A1T4JWM3"/>
<evidence type="ECO:0000313" key="14">
    <source>
        <dbReference type="Proteomes" id="UP000190625"/>
    </source>
</evidence>
<dbReference type="InterPro" id="IPR013785">
    <property type="entry name" value="Aldolase_TIM"/>
</dbReference>
<dbReference type="Gene3D" id="3.30.160.270">
    <property type="match status" value="1"/>
</dbReference>
<dbReference type="PANTHER" id="PTHR10277">
    <property type="entry name" value="HOMOCITRATE SYNTHASE-RELATED"/>
    <property type="match status" value="1"/>
</dbReference>
<evidence type="ECO:0000256" key="7">
    <source>
        <dbReference type="ARBA" id="ARBA00022679"/>
    </source>
</evidence>
<gene>
    <name evidence="11" type="primary">leuA</name>
    <name evidence="13" type="ORF">SAMN02745118_00483</name>
</gene>
<dbReference type="GO" id="GO:0009098">
    <property type="term" value="P:L-leucine biosynthetic process"/>
    <property type="evidence" value="ECO:0007669"/>
    <property type="project" value="UniProtKB-UniRule"/>
</dbReference>
<feature type="binding site" evidence="11">
    <location>
        <position position="203"/>
    </location>
    <ligand>
        <name>Mn(2+)</name>
        <dbReference type="ChEBI" id="CHEBI:29035"/>
    </ligand>
</feature>
<feature type="binding site" evidence="11">
    <location>
        <position position="13"/>
    </location>
    <ligand>
        <name>Mn(2+)</name>
        <dbReference type="ChEBI" id="CHEBI:29035"/>
    </ligand>
</feature>
<dbReference type="UniPathway" id="UPA00048">
    <property type="reaction ID" value="UER00070"/>
</dbReference>
<reference evidence="14" key="1">
    <citation type="submission" date="2017-02" db="EMBL/GenBank/DDBJ databases">
        <authorList>
            <person name="Varghese N."/>
            <person name="Submissions S."/>
        </authorList>
    </citation>
    <scope>NUCLEOTIDE SEQUENCE [LARGE SCALE GENOMIC DNA]</scope>
    <source>
        <strain evidence="14">ATCC BAA-73</strain>
    </source>
</reference>
<evidence type="ECO:0000256" key="6">
    <source>
        <dbReference type="ARBA" id="ARBA00022605"/>
    </source>
</evidence>
<dbReference type="InterPro" id="IPR036230">
    <property type="entry name" value="LeuA_allosteric_dom_sf"/>
</dbReference>